<keyword evidence="1" id="KW-0479">Metal-binding</keyword>
<name>A0A0R2PTC5_9GAMM</name>
<proteinExistence type="predicted"/>
<comment type="caution">
    <text evidence="3">The sequence shown here is derived from an EMBL/GenBank/DDBJ whole genome shotgun (WGS) entry which is preliminary data.</text>
</comment>
<protein>
    <recommendedName>
        <fullName evidence="2">Metallo-beta-lactamase domain-containing protein</fullName>
    </recommendedName>
</protein>
<dbReference type="SMART" id="SM00849">
    <property type="entry name" value="Lactamase_B"/>
    <property type="match status" value="1"/>
</dbReference>
<dbReference type="GO" id="GO:0070813">
    <property type="term" value="P:hydrogen sulfide metabolic process"/>
    <property type="evidence" value="ECO:0007669"/>
    <property type="project" value="TreeGrafter"/>
</dbReference>
<organism evidence="3 4">
    <name type="scientific">SAR86 cluster bacterium BACL1 MAG-120920-bin57</name>
    <dbReference type="NCBI Taxonomy" id="1655571"/>
    <lineage>
        <taxon>Bacteria</taxon>
        <taxon>Pseudomonadati</taxon>
        <taxon>Pseudomonadota</taxon>
        <taxon>Gammaproteobacteria</taxon>
        <taxon>SAR86 cluster</taxon>
    </lineage>
</organism>
<dbReference type="Gene3D" id="3.60.15.10">
    <property type="entry name" value="Ribonuclease Z/Hydroxyacylglutathione hydrolase-like"/>
    <property type="match status" value="1"/>
</dbReference>
<dbReference type="CDD" id="cd07724">
    <property type="entry name" value="POD-like_MBL-fold"/>
    <property type="match status" value="1"/>
</dbReference>
<evidence type="ECO:0000313" key="3">
    <source>
        <dbReference type="EMBL" id="KRO41367.1"/>
    </source>
</evidence>
<dbReference type="InterPro" id="IPR001279">
    <property type="entry name" value="Metallo-B-lactamas"/>
</dbReference>
<dbReference type="InterPro" id="IPR036866">
    <property type="entry name" value="RibonucZ/Hydroxyglut_hydro"/>
</dbReference>
<dbReference type="Pfam" id="PF00753">
    <property type="entry name" value="Lactamase_B"/>
    <property type="match status" value="2"/>
</dbReference>
<dbReference type="GO" id="GO:0006749">
    <property type="term" value="P:glutathione metabolic process"/>
    <property type="evidence" value="ECO:0007669"/>
    <property type="project" value="InterPro"/>
</dbReference>
<gene>
    <name evidence="3" type="ORF">ABR63_08440</name>
</gene>
<evidence type="ECO:0000259" key="2">
    <source>
        <dbReference type="SMART" id="SM00849"/>
    </source>
</evidence>
<dbReference type="InterPro" id="IPR051682">
    <property type="entry name" value="Mito_Persulfide_Diox"/>
</dbReference>
<evidence type="ECO:0000313" key="4">
    <source>
        <dbReference type="Proteomes" id="UP000050874"/>
    </source>
</evidence>
<feature type="domain" description="Metallo-beta-lactamase" evidence="2">
    <location>
        <begin position="12"/>
        <end position="173"/>
    </location>
</feature>
<evidence type="ECO:0000256" key="1">
    <source>
        <dbReference type="ARBA" id="ARBA00022723"/>
    </source>
</evidence>
<dbReference type="SUPFAM" id="SSF56281">
    <property type="entry name" value="Metallo-hydrolase/oxidoreductase"/>
    <property type="match status" value="1"/>
</dbReference>
<dbReference type="EMBL" id="LIAV01000005">
    <property type="protein sequence ID" value="KRO41367.1"/>
    <property type="molecule type" value="Genomic_DNA"/>
</dbReference>
<dbReference type="PANTHER" id="PTHR43084:SF1">
    <property type="entry name" value="PERSULFIDE DIOXYGENASE ETHE1, MITOCHONDRIAL"/>
    <property type="match status" value="1"/>
</dbReference>
<accession>A0A0R2PTC5</accession>
<sequence length="229" mass="25787">MIFRQLLDKRSSTFSYILGSTSGNAIIIDPVHENVLIYETLLRQLELNLKFSMETHIHADHISGSGQLKELLGCETISGHSGAKCSTITMVDQEELEIDDIKLRAIYSPGHTADSYCFLLESVEPYLLFSGDTLLIRGNGRTDFQNGNPETLYDSITQKLFLLPESTKVFPGHDYNGFTMSTIKEEKLYNPRFNSNKEHFINVMNSLDLPSPAMMDVVIPLNKNCGMEK</sequence>
<dbReference type="PANTHER" id="PTHR43084">
    <property type="entry name" value="PERSULFIDE DIOXYGENASE ETHE1"/>
    <property type="match status" value="1"/>
</dbReference>
<dbReference type="AlphaFoldDB" id="A0A0R2PTC5"/>
<dbReference type="GO" id="GO:0046872">
    <property type="term" value="F:metal ion binding"/>
    <property type="evidence" value="ECO:0007669"/>
    <property type="project" value="UniProtKB-KW"/>
</dbReference>
<reference evidence="4" key="1">
    <citation type="submission" date="2015-10" db="EMBL/GenBank/DDBJ databases">
        <title>Metagenome-Assembled Genomes uncover a global brackish microbiome.</title>
        <authorList>
            <person name="Hugerth L.W."/>
            <person name="Larsson J."/>
            <person name="Alneberg J."/>
            <person name="Lindh M.V."/>
            <person name="Legrand C."/>
            <person name="Pinhassi J."/>
            <person name="Andersson A."/>
        </authorList>
    </citation>
    <scope>NUCLEOTIDE SEQUENCE [LARGE SCALE GENOMIC DNA]</scope>
</reference>
<dbReference type="Proteomes" id="UP000050874">
    <property type="component" value="Unassembled WGS sequence"/>
</dbReference>
<dbReference type="GO" id="GO:0050313">
    <property type="term" value="F:sulfur dioxygenase activity"/>
    <property type="evidence" value="ECO:0007669"/>
    <property type="project" value="InterPro"/>
</dbReference>
<dbReference type="InterPro" id="IPR044528">
    <property type="entry name" value="POD-like_MBL-fold"/>
</dbReference>